<evidence type="ECO:0000256" key="1">
    <source>
        <dbReference type="SAM" id="Phobius"/>
    </source>
</evidence>
<feature type="transmembrane region" description="Helical" evidence="1">
    <location>
        <begin position="111"/>
        <end position="126"/>
    </location>
</feature>
<feature type="transmembrane region" description="Helical" evidence="1">
    <location>
        <begin position="78"/>
        <end position="99"/>
    </location>
</feature>
<feature type="transmembrane region" description="Helical" evidence="1">
    <location>
        <begin position="27"/>
        <end position="47"/>
    </location>
</feature>
<keyword evidence="1" id="KW-1133">Transmembrane helix</keyword>
<sequence length="143" mass="16638">MHSSPDNTQDKIKRIWYWIQEFHWDKFFLCIFMYMVLPLAPLIIELLLKSGSVSLSSLLISTSMYCLSLGSSSKKTSIFALSLVVALILTALYGGAMRINEEYNLTKIDTFYIYCVLGLFFIIHLIERFKRHAIDCEAFWNFN</sequence>
<accession>A0A9X9SMB8</accession>
<protein>
    <submittedName>
        <fullName evidence="2">Uncharacterized protein</fullName>
    </submittedName>
</protein>
<comment type="caution">
    <text evidence="2">The sequence shown here is derived from an EMBL/GenBank/DDBJ whole genome shotgun (WGS) entry which is preliminary data.</text>
</comment>
<evidence type="ECO:0000313" key="2">
    <source>
        <dbReference type="EMBL" id="VTY03704.1"/>
    </source>
</evidence>
<keyword evidence="1" id="KW-0812">Transmembrane</keyword>
<reference evidence="2" key="1">
    <citation type="submission" date="2019-05" db="EMBL/GenBank/DDBJ databases">
        <authorList>
            <person name="Hibberd M."/>
        </authorList>
    </citation>
    <scope>NUCLEOTIDE SEQUENCE</scope>
    <source>
        <strain evidence="2">Neisseria_subflava_BgEED23</strain>
    </source>
</reference>
<dbReference type="AlphaFoldDB" id="A0A9X9SMB8"/>
<dbReference type="RefSeq" id="WP_204788013.1">
    <property type="nucleotide sequence ID" value="NZ_CABFLZ010000007.1"/>
</dbReference>
<organism evidence="2 3">
    <name type="scientific">Neisseria subflava</name>
    <dbReference type="NCBI Taxonomy" id="28449"/>
    <lineage>
        <taxon>Bacteria</taxon>
        <taxon>Pseudomonadati</taxon>
        <taxon>Pseudomonadota</taxon>
        <taxon>Betaproteobacteria</taxon>
        <taxon>Neisseriales</taxon>
        <taxon>Neisseriaceae</taxon>
        <taxon>Neisseria</taxon>
    </lineage>
</organism>
<keyword evidence="3" id="KW-1185">Reference proteome</keyword>
<feature type="transmembrane region" description="Helical" evidence="1">
    <location>
        <begin position="53"/>
        <end position="71"/>
    </location>
</feature>
<dbReference type="Proteomes" id="UP000626795">
    <property type="component" value="Unassembled WGS sequence"/>
</dbReference>
<name>A0A9X9SMB8_NEISU</name>
<evidence type="ECO:0000313" key="3">
    <source>
        <dbReference type="Proteomes" id="UP000626795"/>
    </source>
</evidence>
<dbReference type="EMBL" id="CABFLZ010000007">
    <property type="protein sequence ID" value="VTY03704.1"/>
    <property type="molecule type" value="Genomic_DNA"/>
</dbReference>
<gene>
    <name evidence="2" type="ORF">ONOEEDHL_01961</name>
</gene>
<keyword evidence="1" id="KW-0472">Membrane</keyword>
<proteinExistence type="predicted"/>